<evidence type="ECO:0000313" key="1">
    <source>
        <dbReference type="EMBL" id="HIU10873.1"/>
    </source>
</evidence>
<dbReference type="Proteomes" id="UP000824124">
    <property type="component" value="Unassembled WGS sequence"/>
</dbReference>
<accession>A0A9D1KZ22</accession>
<gene>
    <name evidence="1" type="ORF">IAB00_06520</name>
</gene>
<reference evidence="1" key="1">
    <citation type="submission" date="2020-10" db="EMBL/GenBank/DDBJ databases">
        <authorList>
            <person name="Gilroy R."/>
        </authorList>
    </citation>
    <scope>NUCLEOTIDE SEQUENCE</scope>
    <source>
        <strain evidence="1">2830</strain>
    </source>
</reference>
<sequence length="52" mass="5244">MINKASLIFSAKRQNKVMPGALGRRNGGGENAVSGCAGAGVSVLDGYMMNSG</sequence>
<comment type="caution">
    <text evidence="1">The sequence shown here is derived from an EMBL/GenBank/DDBJ whole genome shotgun (WGS) entry which is preliminary data.</text>
</comment>
<dbReference type="EMBL" id="DVMH01000032">
    <property type="protein sequence ID" value="HIU10873.1"/>
    <property type="molecule type" value="Genomic_DNA"/>
</dbReference>
<protein>
    <submittedName>
        <fullName evidence="1">Uncharacterized protein</fullName>
    </submittedName>
</protein>
<name>A0A9D1KZ22_9FIRM</name>
<proteinExistence type="predicted"/>
<organism evidence="1 2">
    <name type="scientific">Candidatus Avidehalobacter gallistercoris</name>
    <dbReference type="NCBI Taxonomy" id="2840694"/>
    <lineage>
        <taxon>Bacteria</taxon>
        <taxon>Bacillati</taxon>
        <taxon>Bacillota</taxon>
        <taxon>Clostridia</taxon>
        <taxon>Eubacteriales</taxon>
        <taxon>Peptococcaceae</taxon>
        <taxon>Peptococcaceae incertae sedis</taxon>
        <taxon>Candidatus Avidehalobacter</taxon>
    </lineage>
</organism>
<dbReference type="AlphaFoldDB" id="A0A9D1KZ22"/>
<reference evidence="1" key="2">
    <citation type="journal article" date="2021" name="PeerJ">
        <title>Extensive microbial diversity within the chicken gut microbiome revealed by metagenomics and culture.</title>
        <authorList>
            <person name="Gilroy R."/>
            <person name="Ravi A."/>
            <person name="Getino M."/>
            <person name="Pursley I."/>
            <person name="Horton D.L."/>
            <person name="Alikhan N.F."/>
            <person name="Baker D."/>
            <person name="Gharbi K."/>
            <person name="Hall N."/>
            <person name="Watson M."/>
            <person name="Adriaenssens E.M."/>
            <person name="Foster-Nyarko E."/>
            <person name="Jarju S."/>
            <person name="Secka A."/>
            <person name="Antonio M."/>
            <person name="Oren A."/>
            <person name="Chaudhuri R.R."/>
            <person name="La Ragione R."/>
            <person name="Hildebrand F."/>
            <person name="Pallen M.J."/>
        </authorList>
    </citation>
    <scope>NUCLEOTIDE SEQUENCE</scope>
    <source>
        <strain evidence="1">2830</strain>
    </source>
</reference>
<evidence type="ECO:0000313" key="2">
    <source>
        <dbReference type="Proteomes" id="UP000824124"/>
    </source>
</evidence>